<dbReference type="SUPFAM" id="SSF56112">
    <property type="entry name" value="Protein kinase-like (PK-like)"/>
    <property type="match status" value="1"/>
</dbReference>
<dbReference type="InterPro" id="IPR011009">
    <property type="entry name" value="Kinase-like_dom_sf"/>
</dbReference>
<accession>A0A919T3V9</accession>
<comment type="caution">
    <text evidence="2">The sequence shown here is derived from an EMBL/GenBank/DDBJ whole genome shotgun (WGS) entry which is preliminary data.</text>
</comment>
<protein>
    <submittedName>
        <fullName evidence="2">Aminoglycoside phosphotransferase</fullName>
    </submittedName>
</protein>
<organism evidence="2 3">
    <name type="scientific">Winogradskya consettensis</name>
    <dbReference type="NCBI Taxonomy" id="113560"/>
    <lineage>
        <taxon>Bacteria</taxon>
        <taxon>Bacillati</taxon>
        <taxon>Actinomycetota</taxon>
        <taxon>Actinomycetes</taxon>
        <taxon>Micromonosporales</taxon>
        <taxon>Micromonosporaceae</taxon>
        <taxon>Winogradskya</taxon>
    </lineage>
</organism>
<evidence type="ECO:0000313" key="3">
    <source>
        <dbReference type="Proteomes" id="UP000680865"/>
    </source>
</evidence>
<sequence>MSYRPPIDPALVRKLVDTQFPQWADLPLTLLDPAGSDHVIHRLGPALTVRLPRHDGAIGQATKDLTWLPRLAPHLPLAIPAPVAVGTPDLGYPWPWAVTRWLPGEVATTTSDTPETALALADFLLALQSIPPSTGLNSAPLAARDESCRADIAAAAATFDAAALTDVWNAALSAPAWTRPPVLFHGDFHIGNLLTENGHLSAVIDFGGLGAGDPAPDLTIAFTLLSARTRPIFRDRLDVDDATWARGRGWSLAGGINAFVSYAHTNPRIAAATTRQIAETLLG</sequence>
<dbReference type="InterPro" id="IPR002575">
    <property type="entry name" value="Aminoglycoside_PTrfase"/>
</dbReference>
<dbReference type="EMBL" id="BOQP01000058">
    <property type="protein sequence ID" value="GIM83755.1"/>
    <property type="molecule type" value="Genomic_DNA"/>
</dbReference>
<evidence type="ECO:0000259" key="1">
    <source>
        <dbReference type="Pfam" id="PF01636"/>
    </source>
</evidence>
<dbReference type="Gene3D" id="3.90.1200.10">
    <property type="match status" value="1"/>
</dbReference>
<name>A0A919T3V9_9ACTN</name>
<dbReference type="Pfam" id="PF01636">
    <property type="entry name" value="APH"/>
    <property type="match status" value="1"/>
</dbReference>
<dbReference type="AlphaFoldDB" id="A0A919T3V9"/>
<dbReference type="CDD" id="cd05155">
    <property type="entry name" value="APH_ChoK_like_1"/>
    <property type="match status" value="1"/>
</dbReference>
<proteinExistence type="predicted"/>
<dbReference type="RefSeq" id="WP_244876742.1">
    <property type="nucleotide sequence ID" value="NZ_BAAATW010000004.1"/>
</dbReference>
<gene>
    <name evidence="2" type="ORF">Aco04nite_88070</name>
</gene>
<dbReference type="Gene3D" id="3.30.200.20">
    <property type="entry name" value="Phosphorylase Kinase, domain 1"/>
    <property type="match status" value="1"/>
</dbReference>
<evidence type="ECO:0000313" key="2">
    <source>
        <dbReference type="EMBL" id="GIM83755.1"/>
    </source>
</evidence>
<reference evidence="2" key="1">
    <citation type="submission" date="2021-03" db="EMBL/GenBank/DDBJ databases">
        <title>Whole genome shotgun sequence of Actinoplanes consettensis NBRC 14913.</title>
        <authorList>
            <person name="Komaki H."/>
            <person name="Tamura T."/>
        </authorList>
    </citation>
    <scope>NUCLEOTIDE SEQUENCE</scope>
    <source>
        <strain evidence="2">NBRC 14913</strain>
    </source>
</reference>
<dbReference type="PANTHER" id="PTHR21310">
    <property type="entry name" value="AMINOGLYCOSIDE PHOSPHOTRANSFERASE-RELATED-RELATED"/>
    <property type="match status" value="1"/>
</dbReference>
<dbReference type="InterPro" id="IPR051678">
    <property type="entry name" value="AGP_Transferase"/>
</dbReference>
<feature type="domain" description="Aminoglycoside phosphotransferase" evidence="1">
    <location>
        <begin position="46"/>
        <end position="250"/>
    </location>
</feature>
<keyword evidence="3" id="KW-1185">Reference proteome</keyword>
<dbReference type="Proteomes" id="UP000680865">
    <property type="component" value="Unassembled WGS sequence"/>
</dbReference>
<dbReference type="PANTHER" id="PTHR21310:SF42">
    <property type="entry name" value="BIFUNCTIONAL AAC_APH"/>
    <property type="match status" value="1"/>
</dbReference>